<dbReference type="eggNOG" id="COG3852">
    <property type="taxonomic scope" value="Bacteria"/>
</dbReference>
<proteinExistence type="predicted"/>
<feature type="domain" description="Histidine kinase" evidence="14">
    <location>
        <begin position="140"/>
        <end position="352"/>
    </location>
</feature>
<keyword evidence="3" id="KW-0597">Phosphoprotein</keyword>
<dbReference type="PATRIC" id="fig|2340.3.peg.1059"/>
<evidence type="ECO:0000256" key="6">
    <source>
        <dbReference type="ARBA" id="ARBA00022777"/>
    </source>
</evidence>
<dbReference type="InterPro" id="IPR000014">
    <property type="entry name" value="PAS"/>
</dbReference>
<dbReference type="PANTHER" id="PTHR43065:SF16">
    <property type="entry name" value="SENSORY HISTIDINE KINASE_PHOSPHATASE NTRB"/>
    <property type="match status" value="1"/>
</dbReference>
<sequence length="356" mass="39764">MNGYDKQHLLLDNLNTAVLVFDRNLHLLYVNPAAEVLFAMSGKQMQGMRAREIIPCSDANAVKHLERAWSSGHVITEREIHVHFPGHEESITIDCTIMPFDDGGEGALMVEIQQVDRQLRITREEQMIAQQEVSSQLIRGLAHEIKNPLGGIRGAAQLLEQELDNSELEEYTSIIINEADRLRELVDRMLGPRELPRFESINLHEVLERVRQLVKAEVGDEITLICDYDPSIPPLHADLNQMIQVFLNITRNAANVLQGEGSITLRTRVMRHYTIGTHCHRLVARVDIVDTGPGIPQDLQEQIFFPMVSGSAQGTGLGLTIAQSLVAAHKGLIECHSEPGKTTFSVFIPLEIENGS</sequence>
<dbReference type="Gene3D" id="3.30.565.10">
    <property type="entry name" value="Histidine kinase-like ATPase, C-terminal domain"/>
    <property type="match status" value="1"/>
</dbReference>
<name>A0A0B0HBV8_SOVGS</name>
<evidence type="ECO:0000256" key="13">
    <source>
        <dbReference type="ARBA" id="ARBA00043094"/>
    </source>
</evidence>
<comment type="function">
    <text evidence="10">Member of the two-component regulatory system NtrB/NtrC, which controls expression of the nitrogen-regulated (ntr) genes in response to nitrogen limitation. Under conditions of nitrogen limitation, NtrB autophosphorylates and transfers the phosphoryl group to NtrC. In the presence of nitrogen, acts as a phosphatase that dephosphorylates and inactivates NtrC.</text>
</comment>
<evidence type="ECO:0000256" key="8">
    <source>
        <dbReference type="ARBA" id="ARBA00023012"/>
    </source>
</evidence>
<dbReference type="AlphaFoldDB" id="A0A0B0HBV8"/>
<dbReference type="InterPro" id="IPR005467">
    <property type="entry name" value="His_kinase_dom"/>
</dbReference>
<dbReference type="Gene3D" id="1.10.287.130">
    <property type="match status" value="1"/>
</dbReference>
<dbReference type="EC" id="2.7.13.3" evidence="2"/>
<dbReference type="PROSITE" id="PS50109">
    <property type="entry name" value="HIS_KIN"/>
    <property type="match status" value="1"/>
</dbReference>
<dbReference type="SMART" id="SM00387">
    <property type="entry name" value="HATPase_c"/>
    <property type="match status" value="1"/>
</dbReference>
<evidence type="ECO:0000256" key="11">
    <source>
        <dbReference type="ARBA" id="ARBA00039567"/>
    </source>
</evidence>
<dbReference type="NCBIfam" id="TIGR00229">
    <property type="entry name" value="sensory_box"/>
    <property type="match status" value="1"/>
</dbReference>
<keyword evidence="16" id="KW-1185">Reference proteome</keyword>
<dbReference type="CDD" id="cd00130">
    <property type="entry name" value="PAS"/>
    <property type="match status" value="1"/>
</dbReference>
<dbReference type="PRINTS" id="PR00344">
    <property type="entry name" value="BCTRLSENSOR"/>
</dbReference>
<comment type="caution">
    <text evidence="15">The sequence shown here is derived from an EMBL/GenBank/DDBJ whole genome shotgun (WGS) entry which is preliminary data.</text>
</comment>
<dbReference type="OrthoDB" id="9789238at2"/>
<organism evidence="15 16">
    <name type="scientific">Solemya velum gill symbiont</name>
    <dbReference type="NCBI Taxonomy" id="2340"/>
    <lineage>
        <taxon>Bacteria</taxon>
        <taxon>Pseudomonadati</taxon>
        <taxon>Pseudomonadota</taxon>
        <taxon>Gammaproteobacteria</taxon>
        <taxon>sulfur-oxidizing symbionts</taxon>
    </lineage>
</organism>
<keyword evidence="5" id="KW-0547">Nucleotide-binding</keyword>
<dbReference type="STRING" id="2340.JV46_17570"/>
<evidence type="ECO:0000259" key="14">
    <source>
        <dbReference type="PROSITE" id="PS50109"/>
    </source>
</evidence>
<accession>A0A0B0HBV8</accession>
<dbReference type="GO" id="GO:0005524">
    <property type="term" value="F:ATP binding"/>
    <property type="evidence" value="ECO:0007669"/>
    <property type="project" value="UniProtKB-KW"/>
</dbReference>
<dbReference type="SUPFAM" id="SSF55785">
    <property type="entry name" value="PYP-like sensor domain (PAS domain)"/>
    <property type="match status" value="1"/>
</dbReference>
<evidence type="ECO:0000256" key="3">
    <source>
        <dbReference type="ARBA" id="ARBA00022553"/>
    </source>
</evidence>
<dbReference type="InterPro" id="IPR036890">
    <property type="entry name" value="HATPase_C_sf"/>
</dbReference>
<dbReference type="GO" id="GO:0000155">
    <property type="term" value="F:phosphorelay sensor kinase activity"/>
    <property type="evidence" value="ECO:0007669"/>
    <property type="project" value="InterPro"/>
</dbReference>
<dbReference type="SMART" id="SM00091">
    <property type="entry name" value="PAS"/>
    <property type="match status" value="1"/>
</dbReference>
<dbReference type="InterPro" id="IPR013656">
    <property type="entry name" value="PAS_4"/>
</dbReference>
<dbReference type="NCBIfam" id="NF008293">
    <property type="entry name" value="PRK11073.1"/>
    <property type="match status" value="1"/>
</dbReference>
<evidence type="ECO:0000256" key="1">
    <source>
        <dbReference type="ARBA" id="ARBA00000085"/>
    </source>
</evidence>
<evidence type="ECO:0000256" key="7">
    <source>
        <dbReference type="ARBA" id="ARBA00022840"/>
    </source>
</evidence>
<evidence type="ECO:0000256" key="2">
    <source>
        <dbReference type="ARBA" id="ARBA00012438"/>
    </source>
</evidence>
<dbReference type="CDD" id="cd00082">
    <property type="entry name" value="HisKA"/>
    <property type="match status" value="1"/>
</dbReference>
<gene>
    <name evidence="15" type="ORF">JV46_17570</name>
</gene>
<evidence type="ECO:0000313" key="16">
    <source>
        <dbReference type="Proteomes" id="UP000030856"/>
    </source>
</evidence>
<keyword evidence="7" id="KW-0067">ATP-binding</keyword>
<reference evidence="15 16" key="1">
    <citation type="journal article" date="2014" name="BMC Genomics">
        <title>The genome of the intracellular bacterium of the coastal bivalve, Solemya velum: a blueprint for thriving in and out of symbiosis.</title>
        <authorList>
            <person name="Dmytrenko O."/>
            <person name="Russell S.L."/>
            <person name="Loo W.T."/>
            <person name="Fontanez K.M."/>
            <person name="Liao L."/>
            <person name="Roeselers G."/>
            <person name="Sharma R."/>
            <person name="Stewart F.J."/>
            <person name="Newton I.L."/>
            <person name="Woyke T."/>
            <person name="Wu D."/>
            <person name="Lang J.M."/>
            <person name="Eisen J.A."/>
            <person name="Cavanaugh C.M."/>
        </authorList>
    </citation>
    <scope>NUCLEOTIDE SEQUENCE [LARGE SCALE GENOMIC DNA]</scope>
    <source>
        <strain evidence="15 16">WH</strain>
    </source>
</reference>
<evidence type="ECO:0000256" key="12">
    <source>
        <dbReference type="ARBA" id="ARBA00042313"/>
    </source>
</evidence>
<keyword evidence="6" id="KW-0418">Kinase</keyword>
<protein>
    <recommendedName>
        <fullName evidence="11">Sensory histidine kinase/phosphatase NtrB</fullName>
        <ecNumber evidence="2">2.7.13.3</ecNumber>
    </recommendedName>
    <alternativeName>
        <fullName evidence="12">Nitrogen regulation protein NR(II)</fullName>
    </alternativeName>
    <alternativeName>
        <fullName evidence="13">Nitrogen regulator II</fullName>
    </alternativeName>
</protein>
<dbReference type="EMBL" id="JRAA01000001">
    <property type="protein sequence ID" value="KHF26545.1"/>
    <property type="molecule type" value="Genomic_DNA"/>
</dbReference>
<dbReference type="InterPro" id="IPR004358">
    <property type="entry name" value="Sig_transdc_His_kin-like_C"/>
</dbReference>
<dbReference type="Pfam" id="PF02518">
    <property type="entry name" value="HATPase_c"/>
    <property type="match status" value="1"/>
</dbReference>
<dbReference type="InterPro" id="IPR003661">
    <property type="entry name" value="HisK_dim/P_dom"/>
</dbReference>
<dbReference type="InterPro" id="IPR003594">
    <property type="entry name" value="HATPase_dom"/>
</dbReference>
<evidence type="ECO:0000256" key="4">
    <source>
        <dbReference type="ARBA" id="ARBA00022679"/>
    </source>
</evidence>
<comment type="catalytic activity">
    <reaction evidence="1">
        <text>ATP + protein L-histidine = ADP + protein N-phospho-L-histidine.</text>
        <dbReference type="EC" id="2.7.13.3"/>
    </reaction>
</comment>
<evidence type="ECO:0000256" key="5">
    <source>
        <dbReference type="ARBA" id="ARBA00022741"/>
    </source>
</evidence>
<keyword evidence="9" id="KW-0535">Nitrogen fixation</keyword>
<dbReference type="SMART" id="SM00388">
    <property type="entry name" value="HisKA"/>
    <property type="match status" value="1"/>
</dbReference>
<dbReference type="SUPFAM" id="SSF55874">
    <property type="entry name" value="ATPase domain of HSP90 chaperone/DNA topoisomerase II/histidine kinase"/>
    <property type="match status" value="1"/>
</dbReference>
<dbReference type="PANTHER" id="PTHR43065">
    <property type="entry name" value="SENSOR HISTIDINE KINASE"/>
    <property type="match status" value="1"/>
</dbReference>
<evidence type="ECO:0000313" key="15">
    <source>
        <dbReference type="EMBL" id="KHF26545.1"/>
    </source>
</evidence>
<dbReference type="InterPro" id="IPR035965">
    <property type="entry name" value="PAS-like_dom_sf"/>
</dbReference>
<evidence type="ECO:0000256" key="9">
    <source>
        <dbReference type="ARBA" id="ARBA00023231"/>
    </source>
</evidence>
<dbReference type="RefSeq" id="WP_043116328.1">
    <property type="nucleotide sequence ID" value="NZ_JRAA01000001.1"/>
</dbReference>
<keyword evidence="4 15" id="KW-0808">Transferase</keyword>
<keyword evidence="8" id="KW-0902">Two-component regulatory system</keyword>
<dbReference type="Pfam" id="PF08448">
    <property type="entry name" value="PAS_4"/>
    <property type="match status" value="1"/>
</dbReference>
<dbReference type="InterPro" id="IPR036097">
    <property type="entry name" value="HisK_dim/P_sf"/>
</dbReference>
<evidence type="ECO:0000256" key="10">
    <source>
        <dbReference type="ARBA" id="ARBA00037696"/>
    </source>
</evidence>
<dbReference type="Pfam" id="PF00512">
    <property type="entry name" value="HisKA"/>
    <property type="match status" value="1"/>
</dbReference>
<dbReference type="SUPFAM" id="SSF47384">
    <property type="entry name" value="Homodimeric domain of signal transducing histidine kinase"/>
    <property type="match status" value="1"/>
</dbReference>
<dbReference type="Proteomes" id="UP000030856">
    <property type="component" value="Unassembled WGS sequence"/>
</dbReference>
<dbReference type="Gene3D" id="3.30.450.20">
    <property type="entry name" value="PAS domain"/>
    <property type="match status" value="1"/>
</dbReference>